<protein>
    <submittedName>
        <fullName evidence="1">Uncharacterized protein</fullName>
    </submittedName>
</protein>
<proteinExistence type="predicted"/>
<organism evidence="1 2">
    <name type="scientific">Aureococcus anophagefferens virus</name>
    <dbReference type="NCBI Taxonomy" id="1474867"/>
    <lineage>
        <taxon>Viruses</taxon>
        <taxon>Varidnaviria</taxon>
        <taxon>Bamfordvirae</taxon>
        <taxon>Nucleocytoviricota</taxon>
        <taxon>Megaviricetes</taxon>
        <taxon>Imitervirales</taxon>
        <taxon>Schizomimiviridae</taxon>
        <taxon>Kratosvirus</taxon>
        <taxon>Kratosvirus quantuckense</taxon>
    </lineage>
</organism>
<evidence type="ECO:0000313" key="1">
    <source>
        <dbReference type="EMBL" id="AII17014.1"/>
    </source>
</evidence>
<sequence length="151" mass="17862">MIFKFKDFNIKVKEKSNQKLKIIVEMLDYIPFDTYKVEYVAASPSKNNYLIDVSKNIPFENREIAFENTPNKGSFKTKKSKFSFEIIRPNCFYTKDGKRLIPSYLEITINGTKKDINLNCLFNEKKIDSYTPKMRLRYNKTQEDLLKSKSI</sequence>
<dbReference type="KEGG" id="vg:20041558"/>
<gene>
    <name evidence="1" type="ORF">AaV_252</name>
</gene>
<dbReference type="EMBL" id="KJ645900">
    <property type="protein sequence ID" value="AII17014.1"/>
    <property type="molecule type" value="Genomic_DNA"/>
</dbReference>
<evidence type="ECO:0000313" key="2">
    <source>
        <dbReference type="Proteomes" id="UP000028667"/>
    </source>
</evidence>
<keyword evidence="2" id="KW-1185">Reference proteome</keyword>
<dbReference type="RefSeq" id="YP_009052326.1">
    <property type="nucleotide sequence ID" value="NC_024697.1"/>
</dbReference>
<name>A0A076FFI7_9VIRU</name>
<reference evidence="1 2" key="1">
    <citation type="journal article" date="2014" name="Virology">
        <title>Genome of brown tide virus (AaV), the little giant of the Megaviridae, elucidates NCLDV genome expansion and host-virus coevolution.</title>
        <authorList>
            <person name="Moniruzzaman M."/>
            <person name="LeCleir G.R."/>
            <person name="Brown C.M."/>
            <person name="Gobler C.J."/>
            <person name="Bidle K.D."/>
            <person name="Wilson W.H."/>
            <person name="Wilhelm S.W."/>
        </authorList>
    </citation>
    <scope>NUCLEOTIDE SEQUENCE [LARGE SCALE GENOMIC DNA]</scope>
    <source>
        <strain evidence="1">BtV-01</strain>
    </source>
</reference>
<dbReference type="GeneID" id="20041558"/>
<dbReference type="Proteomes" id="UP000028667">
    <property type="component" value="Segment"/>
</dbReference>
<accession>A0A076FFI7</accession>